<dbReference type="Gene3D" id="1.10.10.10">
    <property type="entry name" value="Winged helix-like DNA-binding domain superfamily/Winged helix DNA-binding domain"/>
    <property type="match status" value="1"/>
</dbReference>
<dbReference type="AlphaFoldDB" id="A0A8S8XEE1"/>
<dbReference type="InterPro" id="IPR039420">
    <property type="entry name" value="WalR-like"/>
</dbReference>
<organism evidence="5 6">
    <name type="scientific">Roseiterribacter gracilis</name>
    <dbReference type="NCBI Taxonomy" id="2812848"/>
    <lineage>
        <taxon>Bacteria</taxon>
        <taxon>Pseudomonadati</taxon>
        <taxon>Pseudomonadota</taxon>
        <taxon>Alphaproteobacteria</taxon>
        <taxon>Rhodospirillales</taxon>
        <taxon>Roseiterribacteraceae</taxon>
        <taxon>Roseiterribacter</taxon>
    </lineage>
</organism>
<evidence type="ECO:0000259" key="3">
    <source>
        <dbReference type="PROSITE" id="PS50043"/>
    </source>
</evidence>
<dbReference type="Gene3D" id="3.40.50.2300">
    <property type="match status" value="1"/>
</dbReference>
<feature type="modified residue" description="4-aspartylphosphate" evidence="2">
    <location>
        <position position="54"/>
    </location>
</feature>
<evidence type="ECO:0000313" key="6">
    <source>
        <dbReference type="Proteomes" id="UP000681075"/>
    </source>
</evidence>
<dbReference type="PRINTS" id="PR00038">
    <property type="entry name" value="HTHLUXR"/>
</dbReference>
<dbReference type="Pfam" id="PF00072">
    <property type="entry name" value="Response_reg"/>
    <property type="match status" value="1"/>
</dbReference>
<dbReference type="SUPFAM" id="SSF46894">
    <property type="entry name" value="C-terminal effector domain of the bipartite response regulators"/>
    <property type="match status" value="1"/>
</dbReference>
<keyword evidence="2" id="KW-0597">Phosphoprotein</keyword>
<dbReference type="GO" id="GO:0003677">
    <property type="term" value="F:DNA binding"/>
    <property type="evidence" value="ECO:0007669"/>
    <property type="project" value="UniProtKB-KW"/>
</dbReference>
<dbReference type="PANTHER" id="PTHR43214:SF42">
    <property type="entry name" value="TRANSCRIPTIONAL REGULATORY PROTEIN DESR"/>
    <property type="match status" value="1"/>
</dbReference>
<reference evidence="5" key="1">
    <citation type="submission" date="2021-02" db="EMBL/GenBank/DDBJ databases">
        <title>Genome sequence of Rhodospirillales sp. strain TMPK1 isolated from soil.</title>
        <authorList>
            <person name="Nakai R."/>
            <person name="Kusada H."/>
            <person name="Tamaki H."/>
        </authorList>
    </citation>
    <scope>NUCLEOTIDE SEQUENCE</scope>
    <source>
        <strain evidence="5">TMPK1</strain>
    </source>
</reference>
<evidence type="ECO:0000256" key="1">
    <source>
        <dbReference type="ARBA" id="ARBA00023125"/>
    </source>
</evidence>
<dbReference type="InterPro" id="IPR000792">
    <property type="entry name" value="Tscrpt_reg_LuxR_C"/>
</dbReference>
<accession>A0A8S8XEE1</accession>
<keyword evidence="1 5" id="KW-0238">DNA-binding</keyword>
<dbReference type="GO" id="GO:0006355">
    <property type="term" value="P:regulation of DNA-templated transcription"/>
    <property type="evidence" value="ECO:0007669"/>
    <property type="project" value="InterPro"/>
</dbReference>
<keyword evidence="6" id="KW-1185">Reference proteome</keyword>
<dbReference type="PROSITE" id="PS50043">
    <property type="entry name" value="HTH_LUXR_2"/>
    <property type="match status" value="1"/>
</dbReference>
<evidence type="ECO:0000259" key="4">
    <source>
        <dbReference type="PROSITE" id="PS50110"/>
    </source>
</evidence>
<dbReference type="SMART" id="SM00421">
    <property type="entry name" value="HTH_LUXR"/>
    <property type="match status" value="1"/>
</dbReference>
<dbReference type="Pfam" id="PF00196">
    <property type="entry name" value="GerE"/>
    <property type="match status" value="1"/>
</dbReference>
<dbReference type="SUPFAM" id="SSF52172">
    <property type="entry name" value="CheY-like"/>
    <property type="match status" value="1"/>
</dbReference>
<dbReference type="RefSeq" id="WP_420245417.1">
    <property type="nucleotide sequence ID" value="NZ_BOPV01000001.1"/>
</dbReference>
<dbReference type="InterPro" id="IPR001789">
    <property type="entry name" value="Sig_transdc_resp-reg_receiver"/>
</dbReference>
<comment type="caution">
    <text evidence="5">The sequence shown here is derived from an EMBL/GenBank/DDBJ whole genome shotgun (WGS) entry which is preliminary data.</text>
</comment>
<feature type="domain" description="Response regulatory" evidence="4">
    <location>
        <begin position="3"/>
        <end position="119"/>
    </location>
</feature>
<dbReference type="InterPro" id="IPR036388">
    <property type="entry name" value="WH-like_DNA-bd_sf"/>
</dbReference>
<dbReference type="CDD" id="cd06170">
    <property type="entry name" value="LuxR_C_like"/>
    <property type="match status" value="1"/>
</dbReference>
<protein>
    <submittedName>
        <fullName evidence="5">DNA-binding response regulator</fullName>
    </submittedName>
</protein>
<proteinExistence type="predicted"/>
<dbReference type="Proteomes" id="UP000681075">
    <property type="component" value="Unassembled WGS sequence"/>
</dbReference>
<dbReference type="CDD" id="cd19930">
    <property type="entry name" value="REC_DesR-like"/>
    <property type="match status" value="1"/>
</dbReference>
<evidence type="ECO:0000256" key="2">
    <source>
        <dbReference type="PROSITE-ProRule" id="PRU00169"/>
    </source>
</evidence>
<dbReference type="EMBL" id="BOPV01000001">
    <property type="protein sequence ID" value="GIL41783.1"/>
    <property type="molecule type" value="Genomic_DNA"/>
</dbReference>
<evidence type="ECO:0000313" key="5">
    <source>
        <dbReference type="EMBL" id="GIL41783.1"/>
    </source>
</evidence>
<dbReference type="InterPro" id="IPR011006">
    <property type="entry name" value="CheY-like_superfamily"/>
</dbReference>
<dbReference type="SMART" id="SM00448">
    <property type="entry name" value="REC"/>
    <property type="match status" value="1"/>
</dbReference>
<sequence length="200" mass="21767">MIRLVVAEDQTMVLGALVALLDLEEDIEVVGRATNGDAALALVRALDPDLLVTDIEMPGRSGLDLAQLLKEEGRRTRVLIVTTFGRPGYLRRALEAGVRGYLLKDAPSEQLADAVRRIAAGQRAIDPALADSAWDYEDPLNDREREVLRLSEHGNSSKQIAAILGLSPGTVRNYLHEAAQKLGAGNRIDAVRVARQNGWL</sequence>
<name>A0A8S8XEE1_9PROT</name>
<dbReference type="InterPro" id="IPR016032">
    <property type="entry name" value="Sig_transdc_resp-reg_C-effctor"/>
</dbReference>
<dbReference type="PROSITE" id="PS50110">
    <property type="entry name" value="RESPONSE_REGULATORY"/>
    <property type="match status" value="1"/>
</dbReference>
<dbReference type="GO" id="GO:0000160">
    <property type="term" value="P:phosphorelay signal transduction system"/>
    <property type="evidence" value="ECO:0007669"/>
    <property type="project" value="InterPro"/>
</dbReference>
<gene>
    <name evidence="5" type="ORF">TMPK1_40200</name>
</gene>
<dbReference type="PANTHER" id="PTHR43214">
    <property type="entry name" value="TWO-COMPONENT RESPONSE REGULATOR"/>
    <property type="match status" value="1"/>
</dbReference>
<feature type="domain" description="HTH luxR-type" evidence="3">
    <location>
        <begin position="133"/>
        <end position="198"/>
    </location>
</feature>